<evidence type="ECO:0000313" key="2">
    <source>
        <dbReference type="Proteomes" id="UP000475862"/>
    </source>
</evidence>
<dbReference type="Proteomes" id="UP000475862">
    <property type="component" value="Unassembled WGS sequence"/>
</dbReference>
<keyword evidence="2" id="KW-1185">Reference proteome</keyword>
<accession>A0A6G0TKU5</accession>
<evidence type="ECO:0000313" key="1">
    <source>
        <dbReference type="EMBL" id="KAE9534792.1"/>
    </source>
</evidence>
<proteinExistence type="predicted"/>
<comment type="caution">
    <text evidence="1">The sequence shown here is derived from an EMBL/GenBank/DDBJ whole genome shotgun (WGS) entry which is preliminary data.</text>
</comment>
<sequence>MNKKKLCCRDKHISRKKCFCRLDVTILLLNAFYLRACYNAEDHKFIKLTLKLWTYTTFISSLTSYLICLESAEGADFYQLNKLKKIVNLPSLDCIKNKLQDATIIKSKLHIGTVGLHHIHISYAGSNFCVSLKKKYQTTIGFTVFIININITNIVSSRELIKSSNIKIAYE</sequence>
<protein>
    <submittedName>
        <fullName evidence="1">Uncharacterized protein</fullName>
    </submittedName>
</protein>
<name>A0A6G0TKU5_APHGL</name>
<organism evidence="1 2">
    <name type="scientific">Aphis glycines</name>
    <name type="common">Soybean aphid</name>
    <dbReference type="NCBI Taxonomy" id="307491"/>
    <lineage>
        <taxon>Eukaryota</taxon>
        <taxon>Metazoa</taxon>
        <taxon>Ecdysozoa</taxon>
        <taxon>Arthropoda</taxon>
        <taxon>Hexapoda</taxon>
        <taxon>Insecta</taxon>
        <taxon>Pterygota</taxon>
        <taxon>Neoptera</taxon>
        <taxon>Paraneoptera</taxon>
        <taxon>Hemiptera</taxon>
        <taxon>Sternorrhyncha</taxon>
        <taxon>Aphidomorpha</taxon>
        <taxon>Aphidoidea</taxon>
        <taxon>Aphididae</taxon>
        <taxon>Aphidini</taxon>
        <taxon>Aphis</taxon>
        <taxon>Aphis</taxon>
    </lineage>
</organism>
<dbReference type="AlphaFoldDB" id="A0A6G0TKU5"/>
<gene>
    <name evidence="1" type="ORF">AGLY_008084</name>
</gene>
<dbReference type="EMBL" id="VYZN01000027">
    <property type="protein sequence ID" value="KAE9534792.1"/>
    <property type="molecule type" value="Genomic_DNA"/>
</dbReference>
<reference evidence="1 2" key="1">
    <citation type="submission" date="2019-08" db="EMBL/GenBank/DDBJ databases">
        <title>The genome of the soybean aphid Biotype 1, its phylome, world population structure and adaptation to the North American continent.</title>
        <authorList>
            <person name="Giordano R."/>
            <person name="Donthu R.K."/>
            <person name="Hernandez A.G."/>
            <person name="Wright C.L."/>
            <person name="Zimin A.V."/>
        </authorList>
    </citation>
    <scope>NUCLEOTIDE SEQUENCE [LARGE SCALE GENOMIC DNA]</scope>
    <source>
        <tissue evidence="1">Whole aphids</tissue>
    </source>
</reference>